<dbReference type="Pfam" id="PF00311">
    <property type="entry name" value="PEPcase"/>
    <property type="match status" value="1"/>
</dbReference>
<evidence type="ECO:0000256" key="1">
    <source>
        <dbReference type="ARBA" id="ARBA00003670"/>
    </source>
</evidence>
<dbReference type="SUPFAM" id="SSF51621">
    <property type="entry name" value="Phosphoenolpyruvate/pyruvate domain"/>
    <property type="match status" value="1"/>
</dbReference>
<proteinExistence type="predicted"/>
<comment type="function">
    <text evidence="1">Forms oxaloacetate, a four-carbon dicarboxylic acid source for the tricarboxylic acid cycle.</text>
</comment>
<comment type="caution">
    <text evidence="3">The sequence shown here is derived from an EMBL/GenBank/DDBJ whole genome shotgun (WGS) entry which is preliminary data.</text>
</comment>
<evidence type="ECO:0000313" key="3">
    <source>
        <dbReference type="EMBL" id="MFD0785255.1"/>
    </source>
</evidence>
<gene>
    <name evidence="3" type="ORF">ACFQZ8_15215</name>
</gene>
<sequence>MTDQHVHDGPDAALRADIRRLGTLLGQTLARQEGRPLLDLVEEIRALVRSDAPSAAQRLATLDVTTGTKLARAFSTYFHLANITEQVHRARDLRRRRATHGGWLDQAATMIAERGVPAE</sequence>
<keyword evidence="3" id="KW-0456">Lyase</keyword>
<dbReference type="Proteomes" id="UP001597053">
    <property type="component" value="Unassembled WGS sequence"/>
</dbReference>
<accession>A0ABW3A333</accession>
<protein>
    <recommendedName>
        <fullName evidence="2">Phosphoenolpyruvate carboxylase</fullName>
    </recommendedName>
</protein>
<dbReference type="PANTHER" id="PTHR30523">
    <property type="entry name" value="PHOSPHOENOLPYRUVATE CARBOXYLASE"/>
    <property type="match status" value="1"/>
</dbReference>
<dbReference type="InterPro" id="IPR015813">
    <property type="entry name" value="Pyrv/PenolPyrv_kinase-like_dom"/>
</dbReference>
<reference evidence="4" key="1">
    <citation type="journal article" date="2019" name="Int. J. Syst. Evol. Microbiol.">
        <title>The Global Catalogue of Microorganisms (GCM) 10K type strain sequencing project: providing services to taxonomists for standard genome sequencing and annotation.</title>
        <authorList>
            <consortium name="The Broad Institute Genomics Platform"/>
            <consortium name="The Broad Institute Genome Sequencing Center for Infectious Disease"/>
            <person name="Wu L."/>
            <person name="Ma J."/>
        </authorList>
    </citation>
    <scope>NUCLEOTIDE SEQUENCE [LARGE SCALE GENOMIC DNA]</scope>
    <source>
        <strain evidence="4">JCM 32148</strain>
    </source>
</reference>
<evidence type="ECO:0000256" key="2">
    <source>
        <dbReference type="ARBA" id="ARBA00022419"/>
    </source>
</evidence>
<dbReference type="GO" id="GO:0008964">
    <property type="term" value="F:phosphoenolpyruvate carboxylase activity"/>
    <property type="evidence" value="ECO:0007669"/>
    <property type="project" value="UniProtKB-EC"/>
</dbReference>
<dbReference type="PANTHER" id="PTHR30523:SF6">
    <property type="entry name" value="PHOSPHOENOLPYRUVATE CARBOXYLASE"/>
    <property type="match status" value="1"/>
</dbReference>
<dbReference type="InterPro" id="IPR021135">
    <property type="entry name" value="PEP_COase"/>
</dbReference>
<evidence type="ECO:0000313" key="4">
    <source>
        <dbReference type="Proteomes" id="UP001597053"/>
    </source>
</evidence>
<keyword evidence="4" id="KW-1185">Reference proteome</keyword>
<feature type="non-terminal residue" evidence="3">
    <location>
        <position position="119"/>
    </location>
</feature>
<name>A0ABW3A333_9ACTN</name>
<organism evidence="3 4">
    <name type="scientific">Micromonospora azadirachtae</name>
    <dbReference type="NCBI Taxonomy" id="1970735"/>
    <lineage>
        <taxon>Bacteria</taxon>
        <taxon>Bacillati</taxon>
        <taxon>Actinomycetota</taxon>
        <taxon>Actinomycetes</taxon>
        <taxon>Micromonosporales</taxon>
        <taxon>Micromonosporaceae</taxon>
        <taxon>Micromonospora</taxon>
    </lineage>
</organism>
<dbReference type="EMBL" id="JBHTHM010000741">
    <property type="protein sequence ID" value="MFD0785255.1"/>
    <property type="molecule type" value="Genomic_DNA"/>
</dbReference>